<keyword evidence="3" id="KW-1185">Reference proteome</keyword>
<dbReference type="Pfam" id="PF00651">
    <property type="entry name" value="BTB"/>
    <property type="match status" value="1"/>
</dbReference>
<proteinExistence type="predicted"/>
<organism evidence="2 3">
    <name type="scientific">Tritrichomonas musculus</name>
    <dbReference type="NCBI Taxonomy" id="1915356"/>
    <lineage>
        <taxon>Eukaryota</taxon>
        <taxon>Metamonada</taxon>
        <taxon>Parabasalia</taxon>
        <taxon>Tritrichomonadida</taxon>
        <taxon>Tritrichomonadidae</taxon>
        <taxon>Tritrichomonas</taxon>
    </lineage>
</organism>
<evidence type="ECO:0000259" key="1">
    <source>
        <dbReference type="PROSITE" id="PS50097"/>
    </source>
</evidence>
<evidence type="ECO:0000313" key="3">
    <source>
        <dbReference type="Proteomes" id="UP001470230"/>
    </source>
</evidence>
<sequence length="269" mass="31557">MQIKAEVFSADEFFNKLGECDFEIQYNEHQTCRCHFHIIAAASTTIRELSKNGSHPSKIALHSPNQLNYLTEVIRFFYGNKLKINSNNVAEFVQIGHMLKSQMLLAEAVPVYIFFQRKENIQNELNYFNTTNKIKLSSIQFLAFFFQWLISDKTFISQINESILCQIISHPQFKIESEDYLIERLIEAKVSSIVFRYVRYDLVTAKGYKKIFKYFNSNDDIINEILKRQFCFSEKSDPTNNPRFVSPDSLRDLIYEYTSPQFVKSIPPD</sequence>
<evidence type="ECO:0000313" key="2">
    <source>
        <dbReference type="EMBL" id="KAK8842633.1"/>
    </source>
</evidence>
<dbReference type="Proteomes" id="UP001470230">
    <property type="component" value="Unassembled WGS sequence"/>
</dbReference>
<dbReference type="InterPro" id="IPR011333">
    <property type="entry name" value="SKP1/BTB/POZ_sf"/>
</dbReference>
<dbReference type="PROSITE" id="PS50097">
    <property type="entry name" value="BTB"/>
    <property type="match status" value="1"/>
</dbReference>
<protein>
    <recommendedName>
        <fullName evidence="1">BTB domain-containing protein</fullName>
    </recommendedName>
</protein>
<dbReference type="InterPro" id="IPR000210">
    <property type="entry name" value="BTB/POZ_dom"/>
</dbReference>
<feature type="domain" description="BTB" evidence="1">
    <location>
        <begin position="20"/>
        <end position="86"/>
    </location>
</feature>
<name>A0ABR2H8T8_9EUKA</name>
<comment type="caution">
    <text evidence="2">The sequence shown here is derived from an EMBL/GenBank/DDBJ whole genome shotgun (WGS) entry which is preliminary data.</text>
</comment>
<dbReference type="EMBL" id="JAPFFF010000037">
    <property type="protein sequence ID" value="KAK8842633.1"/>
    <property type="molecule type" value="Genomic_DNA"/>
</dbReference>
<gene>
    <name evidence="2" type="ORF">M9Y10_025492</name>
</gene>
<dbReference type="Gene3D" id="3.30.710.10">
    <property type="entry name" value="Potassium Channel Kv1.1, Chain A"/>
    <property type="match status" value="1"/>
</dbReference>
<accession>A0ABR2H8T8</accession>
<dbReference type="SUPFAM" id="SSF54695">
    <property type="entry name" value="POZ domain"/>
    <property type="match status" value="1"/>
</dbReference>
<reference evidence="2 3" key="1">
    <citation type="submission" date="2024-04" db="EMBL/GenBank/DDBJ databases">
        <title>Tritrichomonas musculus Genome.</title>
        <authorList>
            <person name="Alves-Ferreira E."/>
            <person name="Grigg M."/>
            <person name="Lorenzi H."/>
            <person name="Galac M."/>
        </authorList>
    </citation>
    <scope>NUCLEOTIDE SEQUENCE [LARGE SCALE GENOMIC DNA]</scope>
    <source>
        <strain evidence="2 3">EAF2021</strain>
    </source>
</reference>